<dbReference type="SUPFAM" id="SSF81383">
    <property type="entry name" value="F-box domain"/>
    <property type="match status" value="1"/>
</dbReference>
<gene>
    <name evidence="1" type="ORF">R3P38DRAFT_3003177</name>
</gene>
<name>A0AAW0ANA1_9AGAR</name>
<comment type="caution">
    <text evidence="1">The sequence shown here is derived from an EMBL/GenBank/DDBJ whole genome shotgun (WGS) entry which is preliminary data.</text>
</comment>
<dbReference type="Proteomes" id="UP001362999">
    <property type="component" value="Unassembled WGS sequence"/>
</dbReference>
<sequence>MPALTNHFSVPVLRLEELEIENRLDSSTLAYPVLTLPNEITVEIFLRFLPSYPYAPSMFGLLSPILLTKICRQWREVALTTPMLWRAISLPQGWVVDADRIEAAASAVSLWLSRSGNFPLSLHAFDHDDFLPIIFALTPHLHRAEHLSFRDANVGHLSAIDIPMSMLRSLCLHIEQGVSGSSPLKLTFRTGPLLRSVELDDDGVPSVILPWSQLTSLTLKNLYVDVTVSLLRDTPRLVDCTLCFWNRSDHQNDFTPLTLPHLKTLIFDRRCDANLAFLYTLATPALVSLELPERLLVSPYSDPIPSLEAFLTNSGCRLQQLRIFYPRFSLAAYRTAFPSIASIEW</sequence>
<dbReference type="Gene3D" id="1.20.1280.50">
    <property type="match status" value="1"/>
</dbReference>
<protein>
    <submittedName>
        <fullName evidence="1">F-box domain-containing protein</fullName>
    </submittedName>
</protein>
<accession>A0AAW0ANA1</accession>
<keyword evidence="2" id="KW-1185">Reference proteome</keyword>
<proteinExistence type="predicted"/>
<dbReference type="InterPro" id="IPR036047">
    <property type="entry name" value="F-box-like_dom_sf"/>
</dbReference>
<reference evidence="1 2" key="1">
    <citation type="journal article" date="2024" name="J Genomics">
        <title>Draft genome sequencing and assembly of Favolaschia claudopus CIRM-BRFM 2984 isolated from oak limbs.</title>
        <authorList>
            <person name="Navarro D."/>
            <person name="Drula E."/>
            <person name="Chaduli D."/>
            <person name="Cazenave R."/>
            <person name="Ahrendt S."/>
            <person name="Wang J."/>
            <person name="Lipzen A."/>
            <person name="Daum C."/>
            <person name="Barry K."/>
            <person name="Grigoriev I.V."/>
            <person name="Favel A."/>
            <person name="Rosso M.N."/>
            <person name="Martin F."/>
        </authorList>
    </citation>
    <scope>NUCLEOTIDE SEQUENCE [LARGE SCALE GENOMIC DNA]</scope>
    <source>
        <strain evidence="1 2">CIRM-BRFM 2984</strain>
    </source>
</reference>
<dbReference type="AlphaFoldDB" id="A0AAW0ANA1"/>
<dbReference type="EMBL" id="JAWWNJ010000057">
    <property type="protein sequence ID" value="KAK7014314.1"/>
    <property type="molecule type" value="Genomic_DNA"/>
</dbReference>
<evidence type="ECO:0000313" key="1">
    <source>
        <dbReference type="EMBL" id="KAK7014314.1"/>
    </source>
</evidence>
<evidence type="ECO:0000313" key="2">
    <source>
        <dbReference type="Proteomes" id="UP001362999"/>
    </source>
</evidence>
<organism evidence="1 2">
    <name type="scientific">Favolaschia claudopus</name>
    <dbReference type="NCBI Taxonomy" id="2862362"/>
    <lineage>
        <taxon>Eukaryota</taxon>
        <taxon>Fungi</taxon>
        <taxon>Dikarya</taxon>
        <taxon>Basidiomycota</taxon>
        <taxon>Agaricomycotina</taxon>
        <taxon>Agaricomycetes</taxon>
        <taxon>Agaricomycetidae</taxon>
        <taxon>Agaricales</taxon>
        <taxon>Marasmiineae</taxon>
        <taxon>Mycenaceae</taxon>
        <taxon>Favolaschia</taxon>
    </lineage>
</organism>